<dbReference type="GO" id="GO:0016887">
    <property type="term" value="F:ATP hydrolysis activity"/>
    <property type="evidence" value="ECO:0007669"/>
    <property type="project" value="InterPro"/>
</dbReference>
<keyword evidence="2" id="KW-0547">Nucleotide-binding</keyword>
<sequence>MIVLQGSKLMRRFGSDILFQDVQMTIQDNSRTALVGRNGTGKSTLLKI</sequence>
<feature type="domain" description="ABC transporter" evidence="1">
    <location>
        <begin position="20"/>
        <end position="48"/>
    </location>
</feature>
<evidence type="ECO:0000313" key="3">
    <source>
        <dbReference type="Proteomes" id="UP001237917"/>
    </source>
</evidence>
<accession>A0AAW6YI72</accession>
<keyword evidence="2" id="KW-0067">ATP-binding</keyword>
<dbReference type="Gene3D" id="3.40.50.300">
    <property type="entry name" value="P-loop containing nucleotide triphosphate hydrolases"/>
    <property type="match status" value="1"/>
</dbReference>
<proteinExistence type="predicted"/>
<organism evidence="2 3">
    <name type="scientific">Streptococcus pasteurianus</name>
    <dbReference type="NCBI Taxonomy" id="197614"/>
    <lineage>
        <taxon>Bacteria</taxon>
        <taxon>Bacillati</taxon>
        <taxon>Bacillota</taxon>
        <taxon>Bacilli</taxon>
        <taxon>Lactobacillales</taxon>
        <taxon>Streptococcaceae</taxon>
        <taxon>Streptococcus</taxon>
    </lineage>
</organism>
<feature type="non-terminal residue" evidence="2">
    <location>
        <position position="48"/>
    </location>
</feature>
<protein>
    <submittedName>
        <fullName evidence="2">ATP-binding cassette domain-containing protein</fullName>
    </submittedName>
</protein>
<dbReference type="PANTHER" id="PTHR42855">
    <property type="entry name" value="ABC TRANSPORTER ATP-BINDING SUBUNIT"/>
    <property type="match status" value="1"/>
</dbReference>
<dbReference type="PANTHER" id="PTHR42855:SF1">
    <property type="entry name" value="ABC TRANSPORTER DOMAIN-CONTAINING PROTEIN"/>
    <property type="match status" value="1"/>
</dbReference>
<dbReference type="InterPro" id="IPR003439">
    <property type="entry name" value="ABC_transporter-like_ATP-bd"/>
</dbReference>
<name>A0AAW6YI72_9STRE</name>
<dbReference type="AlphaFoldDB" id="A0AAW6YI72"/>
<dbReference type="GO" id="GO:0005524">
    <property type="term" value="F:ATP binding"/>
    <property type="evidence" value="ECO:0007669"/>
    <property type="project" value="UniProtKB-KW"/>
</dbReference>
<evidence type="ECO:0000259" key="1">
    <source>
        <dbReference type="Pfam" id="PF00005"/>
    </source>
</evidence>
<dbReference type="Pfam" id="PF00005">
    <property type="entry name" value="ABC_tran"/>
    <property type="match status" value="1"/>
</dbReference>
<dbReference type="Proteomes" id="UP001237917">
    <property type="component" value="Unassembled WGS sequence"/>
</dbReference>
<dbReference type="InterPro" id="IPR051309">
    <property type="entry name" value="ABCF_ATPase"/>
</dbReference>
<dbReference type="RefSeq" id="WP_285362602.1">
    <property type="nucleotide sequence ID" value="NZ_JASOPU010000264.1"/>
</dbReference>
<dbReference type="InterPro" id="IPR027417">
    <property type="entry name" value="P-loop_NTPase"/>
</dbReference>
<comment type="caution">
    <text evidence="2">The sequence shown here is derived from an EMBL/GenBank/DDBJ whole genome shotgun (WGS) entry which is preliminary data.</text>
</comment>
<evidence type="ECO:0000313" key="2">
    <source>
        <dbReference type="EMBL" id="MDK7294200.1"/>
    </source>
</evidence>
<dbReference type="EMBL" id="JASOPU010000264">
    <property type="protein sequence ID" value="MDK7294200.1"/>
    <property type="molecule type" value="Genomic_DNA"/>
</dbReference>
<reference evidence="2" key="1">
    <citation type="submission" date="2023-05" db="EMBL/GenBank/DDBJ databases">
        <title>Cataloging the Phylogenetic Diversity of Human Bladder Bacteria.</title>
        <authorList>
            <person name="Du J."/>
        </authorList>
    </citation>
    <scope>NUCLEOTIDE SEQUENCE</scope>
    <source>
        <strain evidence="2">UMB0765</strain>
    </source>
</reference>
<dbReference type="SUPFAM" id="SSF52540">
    <property type="entry name" value="P-loop containing nucleoside triphosphate hydrolases"/>
    <property type="match status" value="1"/>
</dbReference>
<gene>
    <name evidence="2" type="ORF">QP487_12340</name>
</gene>